<dbReference type="Proteomes" id="UP001152622">
    <property type="component" value="Chromosome 2"/>
</dbReference>
<evidence type="ECO:0000313" key="2">
    <source>
        <dbReference type="Proteomes" id="UP001152622"/>
    </source>
</evidence>
<reference evidence="1" key="1">
    <citation type="journal article" date="2023" name="Science">
        <title>Genome structures resolve the early diversification of teleost fishes.</title>
        <authorList>
            <person name="Parey E."/>
            <person name="Louis A."/>
            <person name="Montfort J."/>
            <person name="Bouchez O."/>
            <person name="Roques C."/>
            <person name="Iampietro C."/>
            <person name="Lluch J."/>
            <person name="Castinel A."/>
            <person name="Donnadieu C."/>
            <person name="Desvignes T."/>
            <person name="Floi Bucao C."/>
            <person name="Jouanno E."/>
            <person name="Wen M."/>
            <person name="Mejri S."/>
            <person name="Dirks R."/>
            <person name="Jansen H."/>
            <person name="Henkel C."/>
            <person name="Chen W.J."/>
            <person name="Zahm M."/>
            <person name="Cabau C."/>
            <person name="Klopp C."/>
            <person name="Thompson A.W."/>
            <person name="Robinson-Rechavi M."/>
            <person name="Braasch I."/>
            <person name="Lecointre G."/>
            <person name="Bobe J."/>
            <person name="Postlethwait J.H."/>
            <person name="Berthelot C."/>
            <person name="Roest Crollius H."/>
            <person name="Guiguen Y."/>
        </authorList>
    </citation>
    <scope>NUCLEOTIDE SEQUENCE</scope>
    <source>
        <strain evidence="1">WJC10195</strain>
    </source>
</reference>
<accession>A0A9Q1G5Z2</accession>
<sequence length="70" mass="7885">MLGTTFMGPAVIAEEHPNPTADLLSLIAAQEKAGVYEHSLWIKRGHKNRDVHSGRLERTYVSRLETELNK</sequence>
<protein>
    <submittedName>
        <fullName evidence="1">Uncharacterized protein</fullName>
    </submittedName>
</protein>
<gene>
    <name evidence="1" type="ORF">SKAU_G00061860</name>
</gene>
<organism evidence="1 2">
    <name type="scientific">Synaphobranchus kaupii</name>
    <name type="common">Kaup's arrowtooth eel</name>
    <dbReference type="NCBI Taxonomy" id="118154"/>
    <lineage>
        <taxon>Eukaryota</taxon>
        <taxon>Metazoa</taxon>
        <taxon>Chordata</taxon>
        <taxon>Craniata</taxon>
        <taxon>Vertebrata</taxon>
        <taxon>Euteleostomi</taxon>
        <taxon>Actinopterygii</taxon>
        <taxon>Neopterygii</taxon>
        <taxon>Teleostei</taxon>
        <taxon>Anguilliformes</taxon>
        <taxon>Synaphobranchidae</taxon>
        <taxon>Synaphobranchus</taxon>
    </lineage>
</organism>
<dbReference type="EMBL" id="JAINUF010000002">
    <property type="protein sequence ID" value="KAJ8375606.1"/>
    <property type="molecule type" value="Genomic_DNA"/>
</dbReference>
<proteinExistence type="predicted"/>
<keyword evidence="2" id="KW-1185">Reference proteome</keyword>
<name>A0A9Q1G5Z2_SYNKA</name>
<dbReference type="AlphaFoldDB" id="A0A9Q1G5Z2"/>
<comment type="caution">
    <text evidence="1">The sequence shown here is derived from an EMBL/GenBank/DDBJ whole genome shotgun (WGS) entry which is preliminary data.</text>
</comment>
<evidence type="ECO:0000313" key="1">
    <source>
        <dbReference type="EMBL" id="KAJ8375606.1"/>
    </source>
</evidence>